<accession>A0ABS2DNZ6</accession>
<evidence type="ECO:0000256" key="1">
    <source>
        <dbReference type="ARBA" id="ARBA00022598"/>
    </source>
</evidence>
<dbReference type="InterPro" id="IPR004408">
    <property type="entry name" value="Biotin_CoA_COase_ligase"/>
</dbReference>
<dbReference type="InterPro" id="IPR045864">
    <property type="entry name" value="aa-tRNA-synth_II/BPL/LPL"/>
</dbReference>
<dbReference type="EMBL" id="JACJJC010000001">
    <property type="protein sequence ID" value="MBM6703087.1"/>
    <property type="molecule type" value="Genomic_DNA"/>
</dbReference>
<protein>
    <submittedName>
        <fullName evidence="3">Biotin--[acetyl-CoA-carboxylase] ligase</fullName>
        <ecNumber evidence="3">6.3.4.15</ecNumber>
    </submittedName>
</protein>
<dbReference type="Pfam" id="PF03099">
    <property type="entry name" value="BPL_LplA_LipB"/>
    <property type="match status" value="1"/>
</dbReference>
<dbReference type="PANTHER" id="PTHR12835:SF5">
    <property type="entry name" value="BIOTIN--PROTEIN LIGASE"/>
    <property type="match status" value="1"/>
</dbReference>
<name>A0ABS2DNZ6_9BURK</name>
<dbReference type="RefSeq" id="WP_205101468.1">
    <property type="nucleotide sequence ID" value="NZ_JACJJC010000001.1"/>
</dbReference>
<dbReference type="GO" id="GO:0004077">
    <property type="term" value="F:biotin--[biotin carboxyl-carrier protein] ligase activity"/>
    <property type="evidence" value="ECO:0007669"/>
    <property type="project" value="UniProtKB-EC"/>
</dbReference>
<keyword evidence="1 3" id="KW-0436">Ligase</keyword>
<keyword evidence="4" id="KW-1185">Reference proteome</keyword>
<dbReference type="Gene3D" id="3.30.930.10">
    <property type="entry name" value="Bira Bifunctional Protein, Domain 2"/>
    <property type="match status" value="1"/>
</dbReference>
<reference evidence="3 4" key="1">
    <citation type="journal article" date="2021" name="Sci. Rep.">
        <title>The distribution of antibiotic resistance genes in chicken gut microbiota commensals.</title>
        <authorList>
            <person name="Juricova H."/>
            <person name="Matiasovicova J."/>
            <person name="Kubasova T."/>
            <person name="Cejkova D."/>
            <person name="Rychlik I."/>
        </authorList>
    </citation>
    <scope>NUCLEOTIDE SEQUENCE [LARGE SCALE GENOMIC DNA]</scope>
    <source>
        <strain evidence="3 4">An829</strain>
    </source>
</reference>
<gene>
    <name evidence="3" type="ORF">H6A60_00970</name>
</gene>
<feature type="domain" description="BPL/LPL catalytic" evidence="2">
    <location>
        <begin position="8"/>
        <end position="124"/>
    </location>
</feature>
<evidence type="ECO:0000259" key="2">
    <source>
        <dbReference type="Pfam" id="PF03099"/>
    </source>
</evidence>
<dbReference type="EC" id="6.3.4.15" evidence="3"/>
<dbReference type="PANTHER" id="PTHR12835">
    <property type="entry name" value="BIOTIN PROTEIN LIGASE"/>
    <property type="match status" value="1"/>
</dbReference>
<dbReference type="Proteomes" id="UP000715095">
    <property type="component" value="Unassembled WGS sequence"/>
</dbReference>
<sequence>MFLDETGSTNDDLKAVARRRAFEKPLLEVALSQRAARGTKGREWRPAGRGLYFSVGMPIERQCGLSAVVAGIAVVKAARRFGLELSLKWPNDLWAVDGKAGGILCETVQDERRELSLIVGIGLNLQVDVSAVTTNGWPIRDFRALGGEQLLTSVEARTAFLSAVVISLVEEVAQIGTTNPAVVQEDWARADAFFGRTVNWTSDGEGVQIGIDRGIDTQGRLMLEVPNDGALGTGQYFCLSGELCSLKNIR</sequence>
<dbReference type="SUPFAM" id="SSF55681">
    <property type="entry name" value="Class II aaRS and biotin synthetases"/>
    <property type="match status" value="1"/>
</dbReference>
<dbReference type="NCBIfam" id="TIGR00121">
    <property type="entry name" value="birA_ligase"/>
    <property type="match status" value="1"/>
</dbReference>
<evidence type="ECO:0000313" key="4">
    <source>
        <dbReference type="Proteomes" id="UP000715095"/>
    </source>
</evidence>
<proteinExistence type="predicted"/>
<evidence type="ECO:0000313" key="3">
    <source>
        <dbReference type="EMBL" id="MBM6703087.1"/>
    </source>
</evidence>
<comment type="caution">
    <text evidence="3">The sequence shown here is derived from an EMBL/GenBank/DDBJ whole genome shotgun (WGS) entry which is preliminary data.</text>
</comment>
<dbReference type="InterPro" id="IPR004143">
    <property type="entry name" value="BPL_LPL_catalytic"/>
</dbReference>
<organism evidence="3 4">
    <name type="scientific">Sutterella massiliensis</name>
    <dbReference type="NCBI Taxonomy" id="1816689"/>
    <lineage>
        <taxon>Bacteria</taxon>
        <taxon>Pseudomonadati</taxon>
        <taxon>Pseudomonadota</taxon>
        <taxon>Betaproteobacteria</taxon>
        <taxon>Burkholderiales</taxon>
        <taxon>Sutterellaceae</taxon>
        <taxon>Sutterella</taxon>
    </lineage>
</organism>